<reference evidence="1 2" key="1">
    <citation type="journal article" date="2016" name="Nat. Commun.">
        <title>Thousands of microbial genomes shed light on interconnected biogeochemical processes in an aquifer system.</title>
        <authorList>
            <person name="Anantharaman K."/>
            <person name="Brown C.T."/>
            <person name="Hug L.A."/>
            <person name="Sharon I."/>
            <person name="Castelle C.J."/>
            <person name="Probst A.J."/>
            <person name="Thomas B.C."/>
            <person name="Singh A."/>
            <person name="Wilkins M.J."/>
            <person name="Karaoz U."/>
            <person name="Brodie E.L."/>
            <person name="Williams K.H."/>
            <person name="Hubbard S.S."/>
            <person name="Banfield J.F."/>
        </authorList>
    </citation>
    <scope>NUCLEOTIDE SEQUENCE [LARGE SCALE GENOMIC DNA]</scope>
</reference>
<proteinExistence type="predicted"/>
<dbReference type="AlphaFoldDB" id="A0A1G2CNC7"/>
<dbReference type="EMBL" id="MHLE01000022">
    <property type="protein sequence ID" value="OGZ02712.1"/>
    <property type="molecule type" value="Genomic_DNA"/>
</dbReference>
<gene>
    <name evidence="1" type="ORF">A2390_01240</name>
</gene>
<dbReference type="Proteomes" id="UP000178599">
    <property type="component" value="Unassembled WGS sequence"/>
</dbReference>
<dbReference type="PANTHER" id="PTHR36931">
    <property type="entry name" value="UPF0153 PROTEIN YEIW"/>
    <property type="match status" value="1"/>
</dbReference>
<accession>A0A1G2CNC7</accession>
<organism evidence="1 2">
    <name type="scientific">Candidatus Liptonbacteria bacterium RIFOXYB1_FULL_36_10</name>
    <dbReference type="NCBI Taxonomy" id="1798654"/>
    <lineage>
        <taxon>Bacteria</taxon>
        <taxon>Candidatus Liptoniibacteriota</taxon>
    </lineage>
</organism>
<name>A0A1G2CNC7_9BACT</name>
<evidence type="ECO:0000313" key="2">
    <source>
        <dbReference type="Proteomes" id="UP000178599"/>
    </source>
</evidence>
<dbReference type="InterPro" id="IPR052572">
    <property type="entry name" value="UPF0153_domain"/>
</dbReference>
<evidence type="ECO:0000313" key="1">
    <source>
        <dbReference type="EMBL" id="OGZ02712.1"/>
    </source>
</evidence>
<protein>
    <submittedName>
        <fullName evidence="1">Uncharacterized protein</fullName>
    </submittedName>
</protein>
<comment type="caution">
    <text evidence="1">The sequence shown here is derived from an EMBL/GenBank/DDBJ whole genome shotgun (WGS) entry which is preliminary data.</text>
</comment>
<sequence>MEEVGKRTCGKCTACCKTHAIPKINKPEGKWCGNCKIGKGCIIYLTRPKECKDFRCEWLKGFGRKDTRPDLIKIVLDYQTNGLLKKLFTLWEVSKKALSSPFAKNMINFSLINKIPVCLIYCNGKKELFIPENLRLLKKVLKQLKQENIKLFVAKKAPC</sequence>
<dbReference type="PANTHER" id="PTHR36931:SF1">
    <property type="entry name" value="UPF0153 PROTEIN YEIW"/>
    <property type="match status" value="1"/>
</dbReference>